<feature type="transmembrane region" description="Helical" evidence="1">
    <location>
        <begin position="39"/>
        <end position="62"/>
    </location>
</feature>
<evidence type="ECO:0000256" key="1">
    <source>
        <dbReference type="SAM" id="Phobius"/>
    </source>
</evidence>
<accession>A0ABQ4M1Z7</accession>
<evidence type="ECO:0000313" key="3">
    <source>
        <dbReference type="Proteomes" id="UP000680638"/>
    </source>
</evidence>
<feature type="transmembrane region" description="Helical" evidence="1">
    <location>
        <begin position="131"/>
        <end position="151"/>
    </location>
</feature>
<keyword evidence="1" id="KW-1133">Transmembrane helix</keyword>
<dbReference type="RefSeq" id="WP_212952154.1">
    <property type="nucleotide sequence ID" value="NZ_BORW01000033.1"/>
</dbReference>
<dbReference type="InterPro" id="IPR019074">
    <property type="entry name" value="YabQ"/>
</dbReference>
<keyword evidence="1" id="KW-0812">Transmembrane</keyword>
<feature type="transmembrane region" description="Helical" evidence="1">
    <location>
        <begin position="6"/>
        <end position="27"/>
    </location>
</feature>
<organism evidence="2 3">
    <name type="scientific">Paenibacillus cookii</name>
    <dbReference type="NCBI Taxonomy" id="157839"/>
    <lineage>
        <taxon>Bacteria</taxon>
        <taxon>Bacillati</taxon>
        <taxon>Bacillota</taxon>
        <taxon>Bacilli</taxon>
        <taxon>Bacillales</taxon>
        <taxon>Paenibacillaceae</taxon>
        <taxon>Paenibacillus</taxon>
    </lineage>
</organism>
<dbReference type="Proteomes" id="UP000680638">
    <property type="component" value="Unassembled WGS sequence"/>
</dbReference>
<comment type="caution">
    <text evidence="2">The sequence shown here is derived from an EMBL/GenBank/DDBJ whole genome shotgun (WGS) entry which is preliminary data.</text>
</comment>
<reference evidence="2 3" key="1">
    <citation type="submission" date="2021-03" db="EMBL/GenBank/DDBJ databases">
        <title>Antimicrobial resistance genes in bacteria isolated from Japanese honey, and their potential for conferring macrolide and lincosamide resistance in the American foulbrood pathogen Paenibacillus larvae.</title>
        <authorList>
            <person name="Okamoto M."/>
            <person name="Kumagai M."/>
            <person name="Kanamori H."/>
            <person name="Takamatsu D."/>
        </authorList>
    </citation>
    <scope>NUCLEOTIDE SEQUENCE [LARGE SCALE GENOMIC DNA]</scope>
    <source>
        <strain evidence="2 3">J21TS3</strain>
    </source>
</reference>
<gene>
    <name evidence="2" type="ORF">J21TS3_43910</name>
</gene>
<sequence>MSPHIQWITLLWMLFSGAAMGLAYDSYRVLSGQLHFPRWTLHVLDLLYWCGAALFVFRMLYISNYGQLRFYVFVGLFLGVWLYFLFLSVTTQRFVVMLIKTARYIIDVLKRLFRLLVWAPIRMLLKLLKGLAVMLGALAMFVFRVVLKLLLPFWKLAKWMLRPITSRLRMPVWLDKLLNRLILLWKKWFPKKE</sequence>
<evidence type="ECO:0000313" key="2">
    <source>
        <dbReference type="EMBL" id="GIO69570.1"/>
    </source>
</evidence>
<dbReference type="NCBIfam" id="TIGR02893">
    <property type="entry name" value="spore_yabQ"/>
    <property type="match status" value="1"/>
</dbReference>
<keyword evidence="1" id="KW-0472">Membrane</keyword>
<evidence type="ECO:0008006" key="4">
    <source>
        <dbReference type="Google" id="ProtNLM"/>
    </source>
</evidence>
<proteinExistence type="predicted"/>
<feature type="transmembrane region" description="Helical" evidence="1">
    <location>
        <begin position="68"/>
        <end position="87"/>
    </location>
</feature>
<protein>
    <recommendedName>
        <fullName evidence="4">Spore cortex biosynthesis protein YabQ</fullName>
    </recommendedName>
</protein>
<keyword evidence="3" id="KW-1185">Reference proteome</keyword>
<dbReference type="Pfam" id="PF09578">
    <property type="entry name" value="Spore_YabQ"/>
    <property type="match status" value="1"/>
</dbReference>
<name>A0ABQ4M1Z7_9BACL</name>
<dbReference type="EMBL" id="BORW01000033">
    <property type="protein sequence ID" value="GIO69570.1"/>
    <property type="molecule type" value="Genomic_DNA"/>
</dbReference>